<accession>A0A418Q1Y9</accession>
<reference evidence="4 5" key="1">
    <citation type="submission" date="2018-09" db="EMBL/GenBank/DDBJ databases">
        <title>Sphingomonas sp. DAC4.</title>
        <authorList>
            <person name="Seo T."/>
        </authorList>
    </citation>
    <scope>NUCLEOTIDE SEQUENCE [LARGE SCALE GENOMIC DNA]</scope>
    <source>
        <strain evidence="4 5">DAC4</strain>
    </source>
</reference>
<dbReference type="InterPro" id="IPR016181">
    <property type="entry name" value="Acyl_CoA_acyltransferase"/>
</dbReference>
<evidence type="ECO:0000259" key="3">
    <source>
        <dbReference type="PROSITE" id="PS51186"/>
    </source>
</evidence>
<evidence type="ECO:0000313" key="5">
    <source>
        <dbReference type="Proteomes" id="UP000285023"/>
    </source>
</evidence>
<comment type="caution">
    <text evidence="4">The sequence shown here is derived from an EMBL/GenBank/DDBJ whole genome shotgun (WGS) entry which is preliminary data.</text>
</comment>
<dbReference type="PROSITE" id="PS51186">
    <property type="entry name" value="GNAT"/>
    <property type="match status" value="1"/>
</dbReference>
<keyword evidence="1 4" id="KW-0808">Transferase</keyword>
<keyword evidence="5" id="KW-1185">Reference proteome</keyword>
<dbReference type="InterPro" id="IPR000182">
    <property type="entry name" value="GNAT_dom"/>
</dbReference>
<sequence>MNSNTANERLWSVHEGELDHRDVQQLLDQHFTEMRAGSPPSACHVLPADGLKSPDIRFFTLREKNELLGCGALKRLGPDHGEVKSMRTGDGARGRGVGKALLDHIVAVAREEGMTRLSLETGSTAQFAAAARLYEREGFEPSGPFSDYLDTPFTRFFSKAI</sequence>
<feature type="domain" description="N-acetyltransferase" evidence="3">
    <location>
        <begin position="13"/>
        <end position="161"/>
    </location>
</feature>
<dbReference type="Gene3D" id="3.40.630.30">
    <property type="match status" value="1"/>
</dbReference>
<dbReference type="Pfam" id="PF00583">
    <property type="entry name" value="Acetyltransf_1"/>
    <property type="match status" value="1"/>
</dbReference>
<dbReference type="GO" id="GO:0016747">
    <property type="term" value="F:acyltransferase activity, transferring groups other than amino-acyl groups"/>
    <property type="evidence" value="ECO:0007669"/>
    <property type="project" value="InterPro"/>
</dbReference>
<gene>
    <name evidence="4" type="ORF">D3M59_02210</name>
</gene>
<proteinExistence type="predicted"/>
<dbReference type="SUPFAM" id="SSF55729">
    <property type="entry name" value="Acyl-CoA N-acyltransferases (Nat)"/>
    <property type="match status" value="1"/>
</dbReference>
<dbReference type="AlphaFoldDB" id="A0A418Q1Y9"/>
<evidence type="ECO:0000256" key="2">
    <source>
        <dbReference type="ARBA" id="ARBA00023315"/>
    </source>
</evidence>
<protein>
    <submittedName>
        <fullName evidence="4">GNAT family N-acetyltransferase</fullName>
    </submittedName>
</protein>
<dbReference type="EMBL" id="QXTF01000001">
    <property type="protein sequence ID" value="RIX31833.1"/>
    <property type="molecule type" value="Genomic_DNA"/>
</dbReference>
<organism evidence="4 5">
    <name type="scientific">Sphingomonas edaphi</name>
    <dbReference type="NCBI Taxonomy" id="2315689"/>
    <lineage>
        <taxon>Bacteria</taxon>
        <taxon>Pseudomonadati</taxon>
        <taxon>Pseudomonadota</taxon>
        <taxon>Alphaproteobacteria</taxon>
        <taxon>Sphingomonadales</taxon>
        <taxon>Sphingomonadaceae</taxon>
        <taxon>Sphingomonas</taxon>
    </lineage>
</organism>
<name>A0A418Q1Y9_9SPHN</name>
<dbReference type="Proteomes" id="UP000285023">
    <property type="component" value="Unassembled WGS sequence"/>
</dbReference>
<evidence type="ECO:0000313" key="4">
    <source>
        <dbReference type="EMBL" id="RIX31833.1"/>
    </source>
</evidence>
<dbReference type="OrthoDB" id="9803233at2"/>
<dbReference type="InterPro" id="IPR050832">
    <property type="entry name" value="Bact_Acetyltransf"/>
</dbReference>
<evidence type="ECO:0000256" key="1">
    <source>
        <dbReference type="ARBA" id="ARBA00022679"/>
    </source>
</evidence>
<dbReference type="PANTHER" id="PTHR43877">
    <property type="entry name" value="AMINOALKYLPHOSPHONATE N-ACETYLTRANSFERASE-RELATED-RELATED"/>
    <property type="match status" value="1"/>
</dbReference>
<dbReference type="CDD" id="cd04301">
    <property type="entry name" value="NAT_SF"/>
    <property type="match status" value="1"/>
</dbReference>
<keyword evidence="2" id="KW-0012">Acyltransferase</keyword>
<dbReference type="PANTHER" id="PTHR43877:SF5">
    <property type="entry name" value="BLL8307 PROTEIN"/>
    <property type="match status" value="1"/>
</dbReference>